<protein>
    <submittedName>
        <fullName evidence="2">Uncharacterized protein</fullName>
    </submittedName>
</protein>
<dbReference type="Gene3D" id="1.10.287.1490">
    <property type="match status" value="1"/>
</dbReference>
<reference evidence="3" key="1">
    <citation type="journal article" date="2018" name="Nat. Microbiol.">
        <title>Leveraging single-cell genomics to expand the fungal tree of life.</title>
        <authorList>
            <person name="Ahrendt S.R."/>
            <person name="Quandt C.A."/>
            <person name="Ciobanu D."/>
            <person name="Clum A."/>
            <person name="Salamov A."/>
            <person name="Andreopoulos B."/>
            <person name="Cheng J.F."/>
            <person name="Woyke T."/>
            <person name="Pelin A."/>
            <person name="Henrissat B."/>
            <person name="Reynolds N.K."/>
            <person name="Benny G.L."/>
            <person name="Smith M.E."/>
            <person name="James T.Y."/>
            <person name="Grigoriev I.V."/>
        </authorList>
    </citation>
    <scope>NUCLEOTIDE SEQUENCE [LARGE SCALE GENOMIC DNA]</scope>
    <source>
        <strain evidence="3">CSF55</strain>
    </source>
</reference>
<proteinExistence type="predicted"/>
<organism evidence="2 3">
    <name type="scientific">Rozella allomycis (strain CSF55)</name>
    <dbReference type="NCBI Taxonomy" id="988480"/>
    <lineage>
        <taxon>Eukaryota</taxon>
        <taxon>Fungi</taxon>
        <taxon>Fungi incertae sedis</taxon>
        <taxon>Cryptomycota</taxon>
        <taxon>Cryptomycota incertae sedis</taxon>
        <taxon>Rozella</taxon>
    </lineage>
</organism>
<keyword evidence="1" id="KW-0175">Coiled coil</keyword>
<gene>
    <name evidence="2" type="ORF">ROZALSC1DRAFT_24539</name>
</gene>
<dbReference type="AlphaFoldDB" id="A0A4P9YCQ5"/>
<evidence type="ECO:0000313" key="3">
    <source>
        <dbReference type="Proteomes" id="UP000281549"/>
    </source>
</evidence>
<evidence type="ECO:0000313" key="2">
    <source>
        <dbReference type="EMBL" id="RKP17107.1"/>
    </source>
</evidence>
<dbReference type="Proteomes" id="UP000281549">
    <property type="component" value="Unassembled WGS sequence"/>
</dbReference>
<sequence>MGRCEVEDLEGLDPDVQLVVLKEICEEYLIKIDSMQDSRSRQGKEVMGLKSKVERLERNIDEIGITIESLERNIDEIGITIESLERNIDEIGITIERLERNIDEKGKTIDELNSTIKGLMKEWNARKARLLAGDVVYRLQSWKNLESVENLAQTFQFNEAGQEQLFIETGISMEKERIGVGHPGKENPTMTWDELLSFIRLHYPIPNKKKKIMNFIGLVKRLSNLPRPFESWD</sequence>
<name>A0A4P9YCQ5_ROZAC</name>
<dbReference type="EMBL" id="ML006026">
    <property type="protein sequence ID" value="RKP17107.1"/>
    <property type="molecule type" value="Genomic_DNA"/>
</dbReference>
<feature type="coiled-coil region" evidence="1">
    <location>
        <begin position="39"/>
        <end position="122"/>
    </location>
</feature>
<accession>A0A4P9YCQ5</accession>
<evidence type="ECO:0000256" key="1">
    <source>
        <dbReference type="SAM" id="Coils"/>
    </source>
</evidence>